<proteinExistence type="predicted"/>
<accession>A0A7J7ME71</accession>
<sequence length="146" mass="17030">MGLFEYFAAPEGDPTFVQSTSSMAARKVLEWLNYADVRTIEIEGDLGMESTRTARHVRDNVIESNLFDAVIWVDVAMQHCNRSNMLRQIVNQLKLTSVTENKNDEEETQNLLKPKIFEFLEEKRYFVILHDIRLFFSTDRVCHPKS</sequence>
<gene>
    <name evidence="2" type="ORF">GIB67_034126</name>
</gene>
<organism evidence="2 3">
    <name type="scientific">Kingdonia uniflora</name>
    <dbReference type="NCBI Taxonomy" id="39325"/>
    <lineage>
        <taxon>Eukaryota</taxon>
        <taxon>Viridiplantae</taxon>
        <taxon>Streptophyta</taxon>
        <taxon>Embryophyta</taxon>
        <taxon>Tracheophyta</taxon>
        <taxon>Spermatophyta</taxon>
        <taxon>Magnoliopsida</taxon>
        <taxon>Ranunculales</taxon>
        <taxon>Circaeasteraceae</taxon>
        <taxon>Kingdonia</taxon>
    </lineage>
</organism>
<dbReference type="Gene3D" id="3.40.50.300">
    <property type="entry name" value="P-loop containing nucleotide triphosphate hydrolases"/>
    <property type="match status" value="1"/>
</dbReference>
<dbReference type="InterPro" id="IPR027417">
    <property type="entry name" value="P-loop_NTPase"/>
</dbReference>
<evidence type="ECO:0000313" key="3">
    <source>
        <dbReference type="Proteomes" id="UP000541444"/>
    </source>
</evidence>
<keyword evidence="3" id="KW-1185">Reference proteome</keyword>
<dbReference type="EMBL" id="JACGCM010001582">
    <property type="protein sequence ID" value="KAF6153185.1"/>
    <property type="molecule type" value="Genomic_DNA"/>
</dbReference>
<reference evidence="2 3" key="1">
    <citation type="journal article" date="2020" name="IScience">
        <title>Genome Sequencing of the Endangered Kingdonia uniflora (Circaeasteraceae, Ranunculales) Reveals Potential Mechanisms of Evolutionary Specialization.</title>
        <authorList>
            <person name="Sun Y."/>
            <person name="Deng T."/>
            <person name="Zhang A."/>
            <person name="Moore M.J."/>
            <person name="Landis J.B."/>
            <person name="Lin N."/>
            <person name="Zhang H."/>
            <person name="Zhang X."/>
            <person name="Huang J."/>
            <person name="Zhang X."/>
            <person name="Sun H."/>
            <person name="Wang H."/>
        </authorList>
    </citation>
    <scope>NUCLEOTIDE SEQUENCE [LARGE SCALE GENOMIC DNA]</scope>
    <source>
        <strain evidence="2">TB1705</strain>
        <tissue evidence="2">Leaf</tissue>
    </source>
</reference>
<dbReference type="AlphaFoldDB" id="A0A7J7ME71"/>
<feature type="domain" description="NB-ARC" evidence="1">
    <location>
        <begin position="25"/>
        <end position="132"/>
    </location>
</feature>
<evidence type="ECO:0000313" key="2">
    <source>
        <dbReference type="EMBL" id="KAF6153185.1"/>
    </source>
</evidence>
<name>A0A7J7ME71_9MAGN</name>
<dbReference type="SUPFAM" id="SSF52540">
    <property type="entry name" value="P-loop containing nucleoside triphosphate hydrolases"/>
    <property type="match status" value="1"/>
</dbReference>
<dbReference type="GO" id="GO:0043531">
    <property type="term" value="F:ADP binding"/>
    <property type="evidence" value="ECO:0007669"/>
    <property type="project" value="InterPro"/>
</dbReference>
<comment type="caution">
    <text evidence="2">The sequence shown here is derived from an EMBL/GenBank/DDBJ whole genome shotgun (WGS) entry which is preliminary data.</text>
</comment>
<dbReference type="Proteomes" id="UP000541444">
    <property type="component" value="Unassembled WGS sequence"/>
</dbReference>
<dbReference type="Pfam" id="PF00931">
    <property type="entry name" value="NB-ARC"/>
    <property type="match status" value="1"/>
</dbReference>
<dbReference type="OrthoDB" id="122245at2759"/>
<dbReference type="InterPro" id="IPR002182">
    <property type="entry name" value="NB-ARC"/>
</dbReference>
<evidence type="ECO:0000259" key="1">
    <source>
        <dbReference type="Pfam" id="PF00931"/>
    </source>
</evidence>
<protein>
    <recommendedName>
        <fullName evidence="1">NB-ARC domain-containing protein</fullName>
    </recommendedName>
</protein>